<dbReference type="InterPro" id="IPR050618">
    <property type="entry name" value="Ubq-SigPath_Reg"/>
</dbReference>
<dbReference type="InterPro" id="IPR013144">
    <property type="entry name" value="CRA_dom"/>
</dbReference>
<comment type="caution">
    <text evidence="2">The sequence shown here is derived from an EMBL/GenBank/DDBJ whole genome shotgun (WGS) entry which is preliminary data.</text>
</comment>
<dbReference type="Pfam" id="PF10607">
    <property type="entry name" value="CTLH"/>
    <property type="match status" value="1"/>
</dbReference>
<reference evidence="2" key="1">
    <citation type="submission" date="2023-03" db="EMBL/GenBank/DDBJ databases">
        <title>Massive genome expansion in bonnet fungi (Mycena s.s.) driven by repeated elements and novel gene families across ecological guilds.</title>
        <authorList>
            <consortium name="Lawrence Berkeley National Laboratory"/>
            <person name="Harder C.B."/>
            <person name="Miyauchi S."/>
            <person name="Viragh M."/>
            <person name="Kuo A."/>
            <person name="Thoen E."/>
            <person name="Andreopoulos B."/>
            <person name="Lu D."/>
            <person name="Skrede I."/>
            <person name="Drula E."/>
            <person name="Henrissat B."/>
            <person name="Morin E."/>
            <person name="Kohler A."/>
            <person name="Barry K."/>
            <person name="LaButti K."/>
            <person name="Morin E."/>
            <person name="Salamov A."/>
            <person name="Lipzen A."/>
            <person name="Mereny Z."/>
            <person name="Hegedus B."/>
            <person name="Baldrian P."/>
            <person name="Stursova M."/>
            <person name="Weitz H."/>
            <person name="Taylor A."/>
            <person name="Grigoriev I.V."/>
            <person name="Nagy L.G."/>
            <person name="Martin F."/>
            <person name="Kauserud H."/>
        </authorList>
    </citation>
    <scope>NUCLEOTIDE SEQUENCE</scope>
    <source>
        <strain evidence="2">9144</strain>
    </source>
</reference>
<gene>
    <name evidence="2" type="ORF">GGX14DRAFT_591838</name>
</gene>
<protein>
    <submittedName>
        <fullName evidence="2">Lish motif-containing protein</fullName>
    </submittedName>
</protein>
<dbReference type="InterPro" id="IPR006594">
    <property type="entry name" value="LisH"/>
</dbReference>
<accession>A0AAD6VPU7</accession>
<dbReference type="InterPro" id="IPR024964">
    <property type="entry name" value="CTLH/CRA"/>
</dbReference>
<evidence type="ECO:0000313" key="2">
    <source>
        <dbReference type="EMBL" id="KAJ7219377.1"/>
    </source>
</evidence>
<organism evidence="2 3">
    <name type="scientific">Mycena pura</name>
    <dbReference type="NCBI Taxonomy" id="153505"/>
    <lineage>
        <taxon>Eukaryota</taxon>
        <taxon>Fungi</taxon>
        <taxon>Dikarya</taxon>
        <taxon>Basidiomycota</taxon>
        <taxon>Agaricomycotina</taxon>
        <taxon>Agaricomycetes</taxon>
        <taxon>Agaricomycetidae</taxon>
        <taxon>Agaricales</taxon>
        <taxon>Marasmiineae</taxon>
        <taxon>Mycenaceae</taxon>
        <taxon>Mycena</taxon>
    </lineage>
</organism>
<proteinExistence type="predicted"/>
<dbReference type="SMART" id="SM00757">
    <property type="entry name" value="CRA"/>
    <property type="match status" value="1"/>
</dbReference>
<dbReference type="PROSITE" id="PS50896">
    <property type="entry name" value="LISH"/>
    <property type="match status" value="1"/>
</dbReference>
<feature type="domain" description="CRA" evidence="1">
    <location>
        <begin position="201"/>
        <end position="301"/>
    </location>
</feature>
<dbReference type="Proteomes" id="UP001219525">
    <property type="component" value="Unassembled WGS sequence"/>
</dbReference>
<evidence type="ECO:0000259" key="1">
    <source>
        <dbReference type="SMART" id="SM00757"/>
    </source>
</evidence>
<keyword evidence="3" id="KW-1185">Reference proteome</keyword>
<dbReference type="AlphaFoldDB" id="A0AAD6VPU7"/>
<dbReference type="PANTHER" id="PTHR12864">
    <property type="entry name" value="RAN BINDING PROTEIN 9-RELATED"/>
    <property type="match status" value="1"/>
</dbReference>
<dbReference type="EMBL" id="JARJCW010000011">
    <property type="protein sequence ID" value="KAJ7219377.1"/>
    <property type="molecule type" value="Genomic_DNA"/>
</dbReference>
<sequence length="329" mass="36264">MSIVNEPRGGRYPQRDMRECEELAKIPNNVGLISTNGISFCRCIKRALVLDYLTHHGYSATARVFAQGSTVTATHDADGDEVMRPVDAAETTPRLSDESFRQVDLRQRIRTHILSGQINDAIELLELHFPAVLSSETSPSTSKPHKSLTGTEFVASTTLNPAHLNLNLRILAFTEAFRAAPLNRVLPTTADSPSLDKDDDQSTLELLAKAKKLSVLVHMLPSPDRATYSKELENVAGLLAYPDPQSSPVAKYLSKERREAVANQINTAILYRIGLPAVSHLELVTRYTVTLWSFLQDFHATSPSLKGVKATDGSELPGFDLQQFLNSRS</sequence>
<evidence type="ECO:0000313" key="3">
    <source>
        <dbReference type="Proteomes" id="UP001219525"/>
    </source>
</evidence>
<name>A0AAD6VPU7_9AGAR</name>
<dbReference type="Pfam" id="PF08513">
    <property type="entry name" value="LisH"/>
    <property type="match status" value="1"/>
</dbReference>